<dbReference type="PANTHER" id="PTHR47683">
    <property type="entry name" value="PSEUDOURIDINE SYNTHASE FAMILY PROTEIN-RELATED"/>
    <property type="match status" value="1"/>
</dbReference>
<dbReference type="CDD" id="cd02870">
    <property type="entry name" value="PseudoU_synth_RsuA_like"/>
    <property type="match status" value="1"/>
</dbReference>
<dbReference type="PROSITE" id="PS01149">
    <property type="entry name" value="PSI_RSU"/>
    <property type="match status" value="1"/>
</dbReference>
<dbReference type="NCBIfam" id="TIGR00093">
    <property type="entry name" value="pseudouridine synthase"/>
    <property type="match status" value="1"/>
</dbReference>
<evidence type="ECO:0000256" key="6">
    <source>
        <dbReference type="SAM" id="MobiDB-lite"/>
    </source>
</evidence>
<dbReference type="Gene3D" id="3.10.290.10">
    <property type="entry name" value="RNA-binding S4 domain"/>
    <property type="match status" value="1"/>
</dbReference>
<dbReference type="SUPFAM" id="SSF55174">
    <property type="entry name" value="Alpha-L RNA-binding motif"/>
    <property type="match status" value="1"/>
</dbReference>
<dbReference type="CDD" id="cd00165">
    <property type="entry name" value="S4"/>
    <property type="match status" value="1"/>
</dbReference>
<dbReference type="PANTHER" id="PTHR47683:SF2">
    <property type="entry name" value="RNA-BINDING S4 DOMAIN-CONTAINING PROTEIN"/>
    <property type="match status" value="1"/>
</dbReference>
<dbReference type="GO" id="GO:0120159">
    <property type="term" value="F:rRNA pseudouridine synthase activity"/>
    <property type="evidence" value="ECO:0007669"/>
    <property type="project" value="UniProtKB-ARBA"/>
</dbReference>
<dbReference type="InterPro" id="IPR018496">
    <property type="entry name" value="PsdUridine_synth_RsuA/RluB_CS"/>
</dbReference>
<dbReference type="InterPro" id="IPR036986">
    <property type="entry name" value="S4_RNA-bd_sf"/>
</dbReference>
<dbReference type="InterPro" id="IPR002942">
    <property type="entry name" value="S4_RNA-bd"/>
</dbReference>
<dbReference type="SUPFAM" id="SSF55120">
    <property type="entry name" value="Pseudouridine synthase"/>
    <property type="match status" value="1"/>
</dbReference>
<dbReference type="EMBL" id="CP015208">
    <property type="protein sequence ID" value="AOY56192.1"/>
    <property type="molecule type" value="Genomic_DNA"/>
</dbReference>
<dbReference type="KEGG" id="rpla:A4Z71_04300"/>
<dbReference type="Pfam" id="PF01479">
    <property type="entry name" value="S4"/>
    <property type="match status" value="1"/>
</dbReference>
<evidence type="ECO:0000313" key="9">
    <source>
        <dbReference type="Proteomes" id="UP000243784"/>
    </source>
</evidence>
<evidence type="ECO:0000256" key="2">
    <source>
        <dbReference type="ARBA" id="ARBA00008348"/>
    </source>
</evidence>
<dbReference type="InterPro" id="IPR006145">
    <property type="entry name" value="PsdUridine_synth_RsuA/RluA"/>
</dbReference>
<evidence type="ECO:0000256" key="4">
    <source>
        <dbReference type="PROSITE-ProRule" id="PRU00182"/>
    </source>
</evidence>
<dbReference type="Gene3D" id="3.30.70.580">
    <property type="entry name" value="Pseudouridine synthase I, catalytic domain, N-terminal subdomain"/>
    <property type="match status" value="1"/>
</dbReference>
<dbReference type="Proteomes" id="UP000243784">
    <property type="component" value="Chromosome"/>
</dbReference>
<dbReference type="PROSITE" id="PS50889">
    <property type="entry name" value="S4"/>
    <property type="match status" value="1"/>
</dbReference>
<keyword evidence="4" id="KW-0694">RNA-binding</keyword>
<evidence type="ECO:0000256" key="3">
    <source>
        <dbReference type="ARBA" id="ARBA00023235"/>
    </source>
</evidence>
<gene>
    <name evidence="8" type="ORF">A4Z71_04300</name>
</gene>
<evidence type="ECO:0000256" key="1">
    <source>
        <dbReference type="ARBA" id="ARBA00000073"/>
    </source>
</evidence>
<evidence type="ECO:0000313" key="8">
    <source>
        <dbReference type="EMBL" id="AOY56192.1"/>
    </source>
</evidence>
<keyword evidence="9" id="KW-1185">Reference proteome</keyword>
<dbReference type="STRING" id="535712.A4Z71_04300"/>
<proteinExistence type="inferred from homology"/>
<protein>
    <recommendedName>
        <fullName evidence="5">Pseudouridine synthase</fullName>
        <ecNumber evidence="5">5.4.99.-</ecNumber>
    </recommendedName>
</protein>
<dbReference type="SMART" id="SM00363">
    <property type="entry name" value="S4"/>
    <property type="match status" value="1"/>
</dbReference>
<dbReference type="EC" id="5.4.99.-" evidence="5"/>
<dbReference type="InterPro" id="IPR020103">
    <property type="entry name" value="PsdUridine_synth_cat_dom_sf"/>
</dbReference>
<dbReference type="OrthoDB" id="9807213at2"/>
<dbReference type="InterPro" id="IPR042092">
    <property type="entry name" value="PsdUridine_s_RsuA/RluB/E/F_cat"/>
</dbReference>
<evidence type="ECO:0000256" key="5">
    <source>
        <dbReference type="RuleBase" id="RU003887"/>
    </source>
</evidence>
<feature type="domain" description="RNA-binding S4" evidence="7">
    <location>
        <begin position="9"/>
        <end position="75"/>
    </location>
</feature>
<reference evidence="8 9" key="1">
    <citation type="journal article" date="2016" name="Biochim. Biophys. Acta">
        <title>Photochemical characterization of actinorhodopsin and its functional existence in the natural host.</title>
        <authorList>
            <person name="Nakamura S."/>
            <person name="Kikukawa T."/>
            <person name="Tamogami J."/>
            <person name="Kamiya M."/>
            <person name="Aizawa T."/>
            <person name="Hahn M.W."/>
            <person name="Ihara K."/>
            <person name="Kamo N."/>
            <person name="Demura M."/>
        </authorList>
    </citation>
    <scope>NUCLEOTIDE SEQUENCE [LARGE SCALE GENOMIC DNA]</scope>
    <source>
        <strain evidence="8 9">MWH-Dar1</strain>
    </source>
</reference>
<sequence length="264" mass="29387">MSDDLVEGIRLQKVMAAAGVASRRVCEDLIVQGRVKVNDRVVKELGTRIDPAVDRVSVNGMPIQLDASRVYLALNKPKGVVSSMADENGRPDLMQFVVGYDRVFNVGRLDSETTGLIIMTNDGDLAHKLAHPKFGVEKTYVAKISGTATSQLIHKLMSGFELEDGFIKADRAHILDVSEFESLIEITLHSGRNRIVRRMFDFLGYPVIELVRRQFGPIHLGPLKEGRIRELSKVEVSALMKAADSDRPKQPRTARSTKPQARKR</sequence>
<dbReference type="GO" id="GO:0003723">
    <property type="term" value="F:RNA binding"/>
    <property type="evidence" value="ECO:0007669"/>
    <property type="project" value="UniProtKB-KW"/>
</dbReference>
<feature type="region of interest" description="Disordered" evidence="6">
    <location>
        <begin position="240"/>
        <end position="264"/>
    </location>
</feature>
<keyword evidence="3 5" id="KW-0413">Isomerase</keyword>
<dbReference type="Pfam" id="PF00849">
    <property type="entry name" value="PseudoU_synth_2"/>
    <property type="match status" value="1"/>
</dbReference>
<dbReference type="InterPro" id="IPR000748">
    <property type="entry name" value="PsdUridine_synth_RsuA/RluB/E/F"/>
</dbReference>
<comment type="catalytic activity">
    <reaction evidence="1">
        <text>a uridine in RNA = a pseudouridine in RNA</text>
        <dbReference type="Rhea" id="RHEA:48348"/>
        <dbReference type="Rhea" id="RHEA-COMP:12068"/>
        <dbReference type="Rhea" id="RHEA-COMP:12069"/>
        <dbReference type="ChEBI" id="CHEBI:65314"/>
        <dbReference type="ChEBI" id="CHEBI:65315"/>
    </reaction>
</comment>
<dbReference type="AlphaFoldDB" id="A0A1D9DZF1"/>
<evidence type="ECO:0000259" key="7">
    <source>
        <dbReference type="SMART" id="SM00363"/>
    </source>
</evidence>
<dbReference type="Gene3D" id="3.30.70.1560">
    <property type="entry name" value="Alpha-L RNA-binding motif"/>
    <property type="match status" value="1"/>
</dbReference>
<dbReference type="RefSeq" id="WP_070954701.1">
    <property type="nucleotide sequence ID" value="NZ_CP015208.1"/>
</dbReference>
<dbReference type="InterPro" id="IPR050343">
    <property type="entry name" value="RsuA_PseudoU_synthase"/>
</dbReference>
<dbReference type="InterPro" id="IPR020094">
    <property type="entry name" value="TruA/RsuA/RluB/E/F_N"/>
</dbReference>
<dbReference type="FunFam" id="3.10.290.10:FF:000003">
    <property type="entry name" value="Pseudouridine synthase"/>
    <property type="match status" value="1"/>
</dbReference>
<comment type="similarity">
    <text evidence="2 5">Belongs to the pseudouridine synthase RsuA family.</text>
</comment>
<name>A0A1D9DZF1_9MICO</name>
<dbReference type="GO" id="GO:0000455">
    <property type="term" value="P:enzyme-directed rRNA pseudouridine synthesis"/>
    <property type="evidence" value="ECO:0007669"/>
    <property type="project" value="UniProtKB-ARBA"/>
</dbReference>
<organism evidence="8 9">
    <name type="scientific">Candidatus Rhodoluna planktonica</name>
    <dbReference type="NCBI Taxonomy" id="535712"/>
    <lineage>
        <taxon>Bacteria</taxon>
        <taxon>Bacillati</taxon>
        <taxon>Actinomycetota</taxon>
        <taxon>Actinomycetes</taxon>
        <taxon>Micrococcales</taxon>
        <taxon>Microbacteriaceae</taxon>
        <taxon>Luna cluster</taxon>
        <taxon>Luna-1 subcluster</taxon>
        <taxon>Rhodoluna</taxon>
    </lineage>
</organism>
<accession>A0A1D9DZF1</accession>
<feature type="compositionally biased region" description="Polar residues" evidence="6">
    <location>
        <begin position="253"/>
        <end position="264"/>
    </location>
</feature>